<evidence type="ECO:0000313" key="2">
    <source>
        <dbReference type="Proteomes" id="UP000660454"/>
    </source>
</evidence>
<sequence>MLARIILGMALAISALMISSCGFWQTTTRVDPDLVAEMRTLGRVVADTTSEWYWEGEHDISAILVVDVGATDAGRALDQVVERLRSHGWKPSTSSVGFVSMESSRWPATIFVEPLHSSNDPSSDGFNPELDASNARLFTGLRQQKGAGRYVVLTAEPSYR</sequence>
<gene>
    <name evidence="1" type="ORF">Msi02_62110</name>
</gene>
<dbReference type="RefSeq" id="WP_204051461.1">
    <property type="nucleotide sequence ID" value="NZ_BOOF01000040.1"/>
</dbReference>
<proteinExistence type="predicted"/>
<keyword evidence="2" id="KW-1185">Reference proteome</keyword>
<accession>A0ABQ4GVE0</accession>
<organism evidence="1 2">
    <name type="scientific">Microbispora siamensis</name>
    <dbReference type="NCBI Taxonomy" id="564413"/>
    <lineage>
        <taxon>Bacteria</taxon>
        <taxon>Bacillati</taxon>
        <taxon>Actinomycetota</taxon>
        <taxon>Actinomycetes</taxon>
        <taxon>Streptosporangiales</taxon>
        <taxon>Streptosporangiaceae</taxon>
        <taxon>Microbispora</taxon>
    </lineage>
</organism>
<evidence type="ECO:0000313" key="1">
    <source>
        <dbReference type="EMBL" id="GIH65394.1"/>
    </source>
</evidence>
<name>A0ABQ4GVE0_9ACTN</name>
<protein>
    <submittedName>
        <fullName evidence="1">Uncharacterized protein</fullName>
    </submittedName>
</protein>
<dbReference type="PROSITE" id="PS51257">
    <property type="entry name" value="PROKAR_LIPOPROTEIN"/>
    <property type="match status" value="1"/>
</dbReference>
<comment type="caution">
    <text evidence="1">The sequence shown here is derived from an EMBL/GenBank/DDBJ whole genome shotgun (WGS) entry which is preliminary data.</text>
</comment>
<reference evidence="1 2" key="1">
    <citation type="submission" date="2021-01" db="EMBL/GenBank/DDBJ databases">
        <title>Whole genome shotgun sequence of Microbispora siamensis NBRC 104113.</title>
        <authorList>
            <person name="Komaki H."/>
            <person name="Tamura T."/>
        </authorList>
    </citation>
    <scope>NUCLEOTIDE SEQUENCE [LARGE SCALE GENOMIC DNA]</scope>
    <source>
        <strain evidence="1 2">NBRC 104113</strain>
    </source>
</reference>
<dbReference type="EMBL" id="BOOF01000040">
    <property type="protein sequence ID" value="GIH65394.1"/>
    <property type="molecule type" value="Genomic_DNA"/>
</dbReference>
<dbReference type="Proteomes" id="UP000660454">
    <property type="component" value="Unassembled WGS sequence"/>
</dbReference>